<comment type="caution">
    <text evidence="2">The sequence shown here is derived from an EMBL/GenBank/DDBJ whole genome shotgun (WGS) entry which is preliminary data.</text>
</comment>
<keyword evidence="3" id="KW-1185">Reference proteome</keyword>
<protein>
    <submittedName>
        <fullName evidence="2">Histidine phosphatase family protein</fullName>
    </submittedName>
</protein>
<dbReference type="RefSeq" id="WP_191183065.1">
    <property type="nucleotide sequence ID" value="NZ_JACXAJ010000002.1"/>
</dbReference>
<proteinExistence type="predicted"/>
<accession>A0ABR7XH36</accession>
<sequence length="187" mass="20725">MKHYLRFPLLLLLLVGSLFACRPNTADSDVTAAAEQKVAVPTTVYLVRHAEKDISNPSDENPDLTLAGKARAEALRSLLDGEQVHALYATKYIRTINTLKPLAEDRALEIRQYGGHDFNGIREKLLQEHRGQTVVIAGHSNTLLPMIEALGAKRPVSDIADSEYNYVFKLTIDPENKTTVELNQFGG</sequence>
<feature type="chain" id="PRO_5046029387" evidence="1">
    <location>
        <begin position="21"/>
        <end position="187"/>
    </location>
</feature>
<evidence type="ECO:0000256" key="1">
    <source>
        <dbReference type="SAM" id="SignalP"/>
    </source>
</evidence>
<dbReference type="PROSITE" id="PS51257">
    <property type="entry name" value="PROKAR_LIPOPROTEIN"/>
    <property type="match status" value="1"/>
</dbReference>
<dbReference type="InterPro" id="IPR029033">
    <property type="entry name" value="His_PPase_superfam"/>
</dbReference>
<dbReference type="CDD" id="cd07067">
    <property type="entry name" value="HP_PGM_like"/>
    <property type="match status" value="1"/>
</dbReference>
<dbReference type="Pfam" id="PF00300">
    <property type="entry name" value="His_Phos_1"/>
    <property type="match status" value="1"/>
</dbReference>
<dbReference type="Gene3D" id="3.40.50.1240">
    <property type="entry name" value="Phosphoglycerate mutase-like"/>
    <property type="match status" value="1"/>
</dbReference>
<feature type="signal peptide" evidence="1">
    <location>
        <begin position="1"/>
        <end position="20"/>
    </location>
</feature>
<organism evidence="2 3">
    <name type="scientific">Pontibacter aquaedesilientis</name>
    <dbReference type="NCBI Taxonomy" id="2766980"/>
    <lineage>
        <taxon>Bacteria</taxon>
        <taxon>Pseudomonadati</taxon>
        <taxon>Bacteroidota</taxon>
        <taxon>Cytophagia</taxon>
        <taxon>Cytophagales</taxon>
        <taxon>Hymenobacteraceae</taxon>
        <taxon>Pontibacter</taxon>
    </lineage>
</organism>
<evidence type="ECO:0000313" key="3">
    <source>
        <dbReference type="Proteomes" id="UP000625551"/>
    </source>
</evidence>
<evidence type="ECO:0000313" key="2">
    <source>
        <dbReference type="EMBL" id="MBD1396928.1"/>
    </source>
</evidence>
<dbReference type="Proteomes" id="UP000625551">
    <property type="component" value="Unassembled WGS sequence"/>
</dbReference>
<reference evidence="2 3" key="1">
    <citation type="submission" date="2020-09" db="EMBL/GenBank/DDBJ databases">
        <title>Genome sequencing and assembly of Pontibacter sp.</title>
        <authorList>
            <person name="Chhetri G."/>
        </authorList>
    </citation>
    <scope>NUCLEOTIDE SEQUENCE [LARGE SCALE GENOMIC DNA]</scope>
    <source>
        <strain evidence="2 3">JH31</strain>
    </source>
</reference>
<dbReference type="SUPFAM" id="SSF53254">
    <property type="entry name" value="Phosphoglycerate mutase-like"/>
    <property type="match status" value="1"/>
</dbReference>
<keyword evidence="1" id="KW-0732">Signal</keyword>
<name>A0ABR7XH36_9BACT</name>
<gene>
    <name evidence="2" type="ORF">H9Q13_07110</name>
</gene>
<dbReference type="EMBL" id="JACXAJ010000002">
    <property type="protein sequence ID" value="MBD1396928.1"/>
    <property type="molecule type" value="Genomic_DNA"/>
</dbReference>
<dbReference type="InterPro" id="IPR013078">
    <property type="entry name" value="His_Pase_superF_clade-1"/>
</dbReference>